<dbReference type="AlphaFoldDB" id="A0A0K1P965"/>
<dbReference type="CDD" id="cd06558">
    <property type="entry name" value="crotonase-like"/>
    <property type="match status" value="1"/>
</dbReference>
<name>A0A0K1P965_9BACT</name>
<dbReference type="InterPro" id="IPR001753">
    <property type="entry name" value="Enoyl-CoA_hydra/iso"/>
</dbReference>
<dbReference type="KEGG" id="vin:AKJ08_0465"/>
<evidence type="ECO:0000313" key="4">
    <source>
        <dbReference type="EMBL" id="AKU90078.1"/>
    </source>
</evidence>
<gene>
    <name evidence="4" type="ORF">AKJ08_0465</name>
</gene>
<protein>
    <submittedName>
        <fullName evidence="4">Enoyl-CoA hydratase</fullName>
    </submittedName>
</protein>
<dbReference type="SUPFAM" id="SSF52096">
    <property type="entry name" value="ClpP/crotonase"/>
    <property type="match status" value="1"/>
</dbReference>
<dbReference type="PANTHER" id="PTHR11941:SF54">
    <property type="entry name" value="ENOYL-COA HYDRATASE, MITOCHONDRIAL"/>
    <property type="match status" value="1"/>
</dbReference>
<dbReference type="GO" id="GO:0016829">
    <property type="term" value="F:lyase activity"/>
    <property type="evidence" value="ECO:0007669"/>
    <property type="project" value="UniProtKB-KW"/>
</dbReference>
<dbReference type="EMBL" id="CP012332">
    <property type="protein sequence ID" value="AKU90078.1"/>
    <property type="molecule type" value="Genomic_DNA"/>
</dbReference>
<dbReference type="InterPro" id="IPR018376">
    <property type="entry name" value="Enoyl-CoA_hyd/isom_CS"/>
</dbReference>
<evidence type="ECO:0000313" key="5">
    <source>
        <dbReference type="Proteomes" id="UP000055590"/>
    </source>
</evidence>
<sequence length="258" mass="27442">MNETRTIRIEVDEAGIATLTLDRPEVRNAIDLEMIQELTASLASLAVDPRVRVLILKGAGDKAFAGGADIAQLRERRTLEALQQVNARLFQQLEDFPHPTIAAIEGFALGGGCELALACDLRVAGETAKLGFPEVGLGIFPAAGGTHRLPKLVGLGKAKELVFTGRIVGAAQSLELGLVEHVTPAGGAEARARELAAEIAKNGGLAVRIAKLAFNAIARGNDPEPIEKLGQAILFESQDKLDRMGAFLEKRKKKENQG</sequence>
<organism evidence="4 5">
    <name type="scientific">Vulgatibacter incomptus</name>
    <dbReference type="NCBI Taxonomy" id="1391653"/>
    <lineage>
        <taxon>Bacteria</taxon>
        <taxon>Pseudomonadati</taxon>
        <taxon>Myxococcota</taxon>
        <taxon>Myxococcia</taxon>
        <taxon>Myxococcales</taxon>
        <taxon>Cystobacterineae</taxon>
        <taxon>Vulgatibacteraceae</taxon>
        <taxon>Vulgatibacter</taxon>
    </lineage>
</organism>
<proteinExistence type="inferred from homology"/>
<dbReference type="InterPro" id="IPR029045">
    <property type="entry name" value="ClpP/crotonase-like_dom_sf"/>
</dbReference>
<evidence type="ECO:0000256" key="3">
    <source>
        <dbReference type="RuleBase" id="RU003707"/>
    </source>
</evidence>
<dbReference type="GO" id="GO:0006635">
    <property type="term" value="P:fatty acid beta-oxidation"/>
    <property type="evidence" value="ECO:0007669"/>
    <property type="project" value="TreeGrafter"/>
</dbReference>
<dbReference type="PATRIC" id="fig|1391653.3.peg.482"/>
<comment type="similarity">
    <text evidence="1 3">Belongs to the enoyl-CoA hydratase/isomerase family.</text>
</comment>
<dbReference type="Proteomes" id="UP000055590">
    <property type="component" value="Chromosome"/>
</dbReference>
<dbReference type="Pfam" id="PF00378">
    <property type="entry name" value="ECH_1"/>
    <property type="match status" value="1"/>
</dbReference>
<keyword evidence="5" id="KW-1185">Reference proteome</keyword>
<dbReference type="FunFam" id="3.90.226.10:FF:000009">
    <property type="entry name" value="Carnitinyl-CoA dehydratase"/>
    <property type="match status" value="1"/>
</dbReference>
<evidence type="ECO:0000256" key="2">
    <source>
        <dbReference type="ARBA" id="ARBA00023239"/>
    </source>
</evidence>
<dbReference type="Gene3D" id="3.90.226.10">
    <property type="entry name" value="2-enoyl-CoA Hydratase, Chain A, domain 1"/>
    <property type="match status" value="1"/>
</dbReference>
<dbReference type="RefSeq" id="WP_050724579.1">
    <property type="nucleotide sequence ID" value="NZ_CP012332.1"/>
</dbReference>
<dbReference type="STRING" id="1391653.AKJ08_0465"/>
<reference evidence="4 5" key="1">
    <citation type="submission" date="2015-08" db="EMBL/GenBank/DDBJ databases">
        <authorList>
            <person name="Babu N.S."/>
            <person name="Beckwith C.J."/>
            <person name="Beseler K.G."/>
            <person name="Brison A."/>
            <person name="Carone J.V."/>
            <person name="Caskin T.P."/>
            <person name="Diamond M."/>
            <person name="Durham M.E."/>
            <person name="Foxe J.M."/>
            <person name="Go M."/>
            <person name="Henderson B.A."/>
            <person name="Jones I.B."/>
            <person name="McGettigan J.A."/>
            <person name="Micheletti S.J."/>
            <person name="Nasrallah M.E."/>
            <person name="Ortiz D."/>
            <person name="Piller C.R."/>
            <person name="Privatt S.R."/>
            <person name="Schneider S.L."/>
            <person name="Sharp S."/>
            <person name="Smith T.C."/>
            <person name="Stanton J.D."/>
            <person name="Ullery H.E."/>
            <person name="Wilson R.J."/>
            <person name="Serrano M.G."/>
            <person name="Buck G."/>
            <person name="Lee V."/>
            <person name="Wang Y."/>
            <person name="Carvalho R."/>
            <person name="Voegtly L."/>
            <person name="Shi R."/>
            <person name="Duckworth R."/>
            <person name="Johnson A."/>
            <person name="Loviza R."/>
            <person name="Walstead R."/>
            <person name="Shah Z."/>
            <person name="Kiflezghi M."/>
            <person name="Wade K."/>
            <person name="Ball S.L."/>
            <person name="Bradley K.W."/>
            <person name="Asai D.J."/>
            <person name="Bowman C.A."/>
            <person name="Russell D.A."/>
            <person name="Pope W.H."/>
            <person name="Jacobs-Sera D."/>
            <person name="Hendrix R.W."/>
            <person name="Hatfull G.F."/>
        </authorList>
    </citation>
    <scope>NUCLEOTIDE SEQUENCE [LARGE SCALE GENOMIC DNA]</scope>
    <source>
        <strain evidence="4 5">DSM 27710</strain>
    </source>
</reference>
<accession>A0A0K1P965</accession>
<dbReference type="PANTHER" id="PTHR11941">
    <property type="entry name" value="ENOYL-COA HYDRATASE-RELATED"/>
    <property type="match status" value="1"/>
</dbReference>
<dbReference type="PROSITE" id="PS00166">
    <property type="entry name" value="ENOYL_COA_HYDRATASE"/>
    <property type="match status" value="1"/>
</dbReference>
<evidence type="ECO:0000256" key="1">
    <source>
        <dbReference type="ARBA" id="ARBA00005254"/>
    </source>
</evidence>
<keyword evidence="2" id="KW-0456">Lyase</keyword>